<feature type="compositionally biased region" description="Basic and acidic residues" evidence="1">
    <location>
        <begin position="84"/>
        <end position="100"/>
    </location>
</feature>
<keyword evidence="4" id="KW-1185">Reference proteome</keyword>
<organism evidence="3 4">
    <name type="scientific">Mobilicoccus caccae</name>
    <dbReference type="NCBI Taxonomy" id="1859295"/>
    <lineage>
        <taxon>Bacteria</taxon>
        <taxon>Bacillati</taxon>
        <taxon>Actinomycetota</taxon>
        <taxon>Actinomycetes</taxon>
        <taxon>Micrococcales</taxon>
        <taxon>Dermatophilaceae</taxon>
        <taxon>Mobilicoccus</taxon>
    </lineage>
</organism>
<sequence length="162" mass="16971">MKNTGLAPIIALLVLLGIAWVGLFGLSQASATASRTETRPPATAPREAGGTDRPSGTTGGNTERPRERATENPDDSDSSFLDRLAGREEPATADRDRREPTGTFLDRLAGREGPSTDGGTDARVEATQRNPEDPSGLSNRGAAGLILVLLLVVLVGAKRGKR</sequence>
<proteinExistence type="predicted"/>
<reference evidence="4" key="1">
    <citation type="journal article" date="2019" name="Int. J. Syst. Evol. Microbiol.">
        <title>The Global Catalogue of Microorganisms (GCM) 10K type strain sequencing project: providing services to taxonomists for standard genome sequencing and annotation.</title>
        <authorList>
            <consortium name="The Broad Institute Genomics Platform"/>
            <consortium name="The Broad Institute Genome Sequencing Center for Infectious Disease"/>
            <person name="Wu L."/>
            <person name="Ma J."/>
        </authorList>
    </citation>
    <scope>NUCLEOTIDE SEQUENCE [LARGE SCALE GENOMIC DNA]</scope>
    <source>
        <strain evidence="4">NBRC 113072</strain>
    </source>
</reference>
<evidence type="ECO:0000313" key="4">
    <source>
        <dbReference type="Proteomes" id="UP001157126"/>
    </source>
</evidence>
<gene>
    <name evidence="3" type="ORF">GCM10025883_06140</name>
</gene>
<evidence type="ECO:0008006" key="5">
    <source>
        <dbReference type="Google" id="ProtNLM"/>
    </source>
</evidence>
<dbReference type="EMBL" id="BSUO01000001">
    <property type="protein sequence ID" value="GMA38569.1"/>
    <property type="molecule type" value="Genomic_DNA"/>
</dbReference>
<feature type="region of interest" description="Disordered" evidence="1">
    <location>
        <begin position="30"/>
        <end position="139"/>
    </location>
</feature>
<evidence type="ECO:0000256" key="2">
    <source>
        <dbReference type="SAM" id="Phobius"/>
    </source>
</evidence>
<dbReference type="RefSeq" id="WP_284302631.1">
    <property type="nucleotide sequence ID" value="NZ_BSUO01000001.1"/>
</dbReference>
<feature type="compositionally biased region" description="Basic and acidic residues" evidence="1">
    <location>
        <begin position="120"/>
        <end position="132"/>
    </location>
</feature>
<name>A0ABQ6IMD0_9MICO</name>
<keyword evidence="2" id="KW-0812">Transmembrane</keyword>
<comment type="caution">
    <text evidence="3">The sequence shown here is derived from an EMBL/GenBank/DDBJ whole genome shotgun (WGS) entry which is preliminary data.</text>
</comment>
<feature type="transmembrane region" description="Helical" evidence="2">
    <location>
        <begin position="137"/>
        <end position="157"/>
    </location>
</feature>
<accession>A0ABQ6IMD0</accession>
<protein>
    <recommendedName>
        <fullName evidence="5">MYXO-CTERM domain-containing protein</fullName>
    </recommendedName>
</protein>
<keyword evidence="2" id="KW-1133">Transmembrane helix</keyword>
<keyword evidence="2" id="KW-0472">Membrane</keyword>
<evidence type="ECO:0000256" key="1">
    <source>
        <dbReference type="SAM" id="MobiDB-lite"/>
    </source>
</evidence>
<dbReference type="Proteomes" id="UP001157126">
    <property type="component" value="Unassembled WGS sequence"/>
</dbReference>
<evidence type="ECO:0000313" key="3">
    <source>
        <dbReference type="EMBL" id="GMA38569.1"/>
    </source>
</evidence>